<dbReference type="RefSeq" id="WP_270897240.1">
    <property type="nucleotide sequence ID" value="NZ_JBHSPF010000059.1"/>
</dbReference>
<dbReference type="NCBIfam" id="TIGR04019">
    <property type="entry name" value="B_thiol_YtxJ"/>
    <property type="match status" value="1"/>
</dbReference>
<accession>A0ABW0U7P6</accession>
<proteinExistence type="predicted"/>
<gene>
    <name evidence="1" type="primary">ytxJ</name>
    <name evidence="1" type="ORF">ACFPTR_11700</name>
</gene>
<comment type="caution">
    <text evidence="1">The sequence shown here is derived from an EMBL/GenBank/DDBJ whole genome shotgun (WGS) entry which is preliminary data.</text>
</comment>
<dbReference type="Gene3D" id="3.40.30.10">
    <property type="entry name" value="Glutaredoxin"/>
    <property type="match status" value="1"/>
</dbReference>
<sequence length="115" mass="13116">MNTYTELTTIAQWEDVLEQTNTHPAFVFKHSTSCPISAEAHEAYQTYVAQNKEIPTYLVKVIETRDVSNAIEADTRIKHESPQLLLLSNKEVVWHASHYDIKEDAILTASETVKK</sequence>
<evidence type="ECO:0000313" key="1">
    <source>
        <dbReference type="EMBL" id="MFC5629517.1"/>
    </source>
</evidence>
<keyword evidence="2" id="KW-1185">Reference proteome</keyword>
<dbReference type="InterPro" id="IPR022551">
    <property type="entry name" value="BrxC"/>
</dbReference>
<evidence type="ECO:0000313" key="2">
    <source>
        <dbReference type="Proteomes" id="UP001596143"/>
    </source>
</evidence>
<organism evidence="1 2">
    <name type="scientific">Aliibacillus thermotolerans</name>
    <dbReference type="NCBI Taxonomy" id="1834418"/>
    <lineage>
        <taxon>Bacteria</taxon>
        <taxon>Bacillati</taxon>
        <taxon>Bacillota</taxon>
        <taxon>Bacilli</taxon>
        <taxon>Bacillales</taxon>
        <taxon>Bacillaceae</taxon>
        <taxon>Aliibacillus</taxon>
    </lineage>
</organism>
<dbReference type="Pfam" id="PF11009">
    <property type="entry name" value="BrxC"/>
    <property type="match status" value="1"/>
</dbReference>
<dbReference type="EMBL" id="JBHSPF010000059">
    <property type="protein sequence ID" value="MFC5629517.1"/>
    <property type="molecule type" value="Genomic_DNA"/>
</dbReference>
<reference evidence="2" key="1">
    <citation type="journal article" date="2019" name="Int. J. Syst. Evol. Microbiol.">
        <title>The Global Catalogue of Microorganisms (GCM) 10K type strain sequencing project: providing services to taxonomists for standard genome sequencing and annotation.</title>
        <authorList>
            <consortium name="The Broad Institute Genomics Platform"/>
            <consortium name="The Broad Institute Genome Sequencing Center for Infectious Disease"/>
            <person name="Wu L."/>
            <person name="Ma J."/>
        </authorList>
    </citation>
    <scope>NUCLEOTIDE SEQUENCE [LARGE SCALE GENOMIC DNA]</scope>
    <source>
        <strain evidence="2">CGMCC 1.15790</strain>
    </source>
</reference>
<protein>
    <submittedName>
        <fullName evidence="1">Bacillithiol system redox-active protein YtxJ</fullName>
    </submittedName>
</protein>
<name>A0ABW0U7P6_9BACI</name>
<dbReference type="Proteomes" id="UP001596143">
    <property type="component" value="Unassembled WGS sequence"/>
</dbReference>